<evidence type="ECO:0000256" key="2">
    <source>
        <dbReference type="ARBA" id="ARBA00022679"/>
    </source>
</evidence>
<feature type="domain" description="Thiolase C-terminal" evidence="7">
    <location>
        <begin position="270"/>
        <end position="377"/>
    </location>
</feature>
<feature type="region of interest" description="Disordered" evidence="5">
    <location>
        <begin position="369"/>
        <end position="389"/>
    </location>
</feature>
<evidence type="ECO:0000259" key="7">
    <source>
        <dbReference type="Pfam" id="PF02803"/>
    </source>
</evidence>
<reference evidence="8" key="1">
    <citation type="submission" date="2022-07" db="EMBL/GenBank/DDBJ databases">
        <title>Genome sequencing of Photobacterium atrarenae GJH2-4.</title>
        <authorList>
            <person name="Park S.-J."/>
        </authorList>
    </citation>
    <scope>NUCLEOTIDE SEQUENCE</scope>
    <source>
        <strain evidence="8">GJH2-4</strain>
    </source>
</reference>
<feature type="compositionally biased region" description="Low complexity" evidence="5">
    <location>
        <begin position="375"/>
        <end position="387"/>
    </location>
</feature>
<sequence length="415" mass="44025">MEKNVWIVAARRTPLGSFQGQFSSLSSTELGRFAIQGVLEKSGLESSQIDEVLMGCVLPAGCGQAPARQAALAAGIPDSVGCTTINKVCGSGMKSVMLAHDLIRAGSARAVVAGGMESMTNAPYLQKDARRGARLGHTTLHDHMFLDGLQDAYEGHLMGVYAQQVAEKYDFSREQMDDWARMSVQRALAAQQQQAFAEEMIPVQVENRRGVAVFDHDEHPGEIDLDKISTLKPVFAEDGSVTAASSSAISDGAAALLVMSEEVARHYGFTPLAIIRGHATHARKPAEFTVAPVDAIRQLLMDLSWAADEVDLWEINEAFAVVTQIAVRELGLDAEKVNIHGGACALGHPIGASGARILVTLIHALKQQARQPGQSTSSRSSTPSHASTEVRSLKGVAALCIGGGEATAIAVEVPL</sequence>
<accession>A0ABY5GMT8</accession>
<evidence type="ECO:0000256" key="1">
    <source>
        <dbReference type="ARBA" id="ARBA00010982"/>
    </source>
</evidence>
<dbReference type="PIRSF" id="PIRSF000429">
    <property type="entry name" value="Ac-CoA_Ac_transf"/>
    <property type="match status" value="1"/>
</dbReference>
<dbReference type="PROSITE" id="PS00099">
    <property type="entry name" value="THIOLASE_3"/>
    <property type="match status" value="1"/>
</dbReference>
<feature type="domain" description="Thiolase N-terminal" evidence="6">
    <location>
        <begin position="5"/>
        <end position="262"/>
    </location>
</feature>
<name>A0ABY5GMT8_9GAMM</name>
<proteinExistence type="inferred from homology"/>
<dbReference type="InterPro" id="IPR002155">
    <property type="entry name" value="Thiolase"/>
</dbReference>
<dbReference type="Pfam" id="PF02803">
    <property type="entry name" value="Thiolase_C"/>
    <property type="match status" value="1"/>
</dbReference>
<keyword evidence="9" id="KW-1185">Reference proteome</keyword>
<keyword evidence="3 4" id="KW-0012">Acyltransferase</keyword>
<comment type="similarity">
    <text evidence="1 4">Belongs to the thiolase-like superfamily. Thiolase family.</text>
</comment>
<organism evidence="8 9">
    <name type="scientific">Photobacterium atrarenae</name>
    <dbReference type="NCBI Taxonomy" id="865757"/>
    <lineage>
        <taxon>Bacteria</taxon>
        <taxon>Pseudomonadati</taxon>
        <taxon>Pseudomonadota</taxon>
        <taxon>Gammaproteobacteria</taxon>
        <taxon>Vibrionales</taxon>
        <taxon>Vibrionaceae</taxon>
        <taxon>Photobacterium</taxon>
    </lineage>
</organism>
<dbReference type="SUPFAM" id="SSF53901">
    <property type="entry name" value="Thiolase-like"/>
    <property type="match status" value="2"/>
</dbReference>
<keyword evidence="2 4" id="KW-0808">Transferase</keyword>
<dbReference type="Proteomes" id="UP001057998">
    <property type="component" value="Chromosome 2"/>
</dbReference>
<dbReference type="RefSeq" id="WP_255391459.1">
    <property type="nucleotide sequence ID" value="NZ_CP101509.1"/>
</dbReference>
<dbReference type="Pfam" id="PF00108">
    <property type="entry name" value="Thiolase_N"/>
    <property type="match status" value="1"/>
</dbReference>
<evidence type="ECO:0000256" key="5">
    <source>
        <dbReference type="SAM" id="MobiDB-lite"/>
    </source>
</evidence>
<protein>
    <submittedName>
        <fullName evidence="8">Thiolase family protein</fullName>
    </submittedName>
</protein>
<evidence type="ECO:0000256" key="3">
    <source>
        <dbReference type="ARBA" id="ARBA00023315"/>
    </source>
</evidence>
<dbReference type="EMBL" id="CP101509">
    <property type="protein sequence ID" value="UTV30115.1"/>
    <property type="molecule type" value="Genomic_DNA"/>
</dbReference>
<dbReference type="PROSITE" id="PS00098">
    <property type="entry name" value="THIOLASE_1"/>
    <property type="match status" value="1"/>
</dbReference>
<dbReference type="PANTHER" id="PTHR18919:SF164">
    <property type="entry name" value="ACETYL-COA ACETYLTRANSFERASE"/>
    <property type="match status" value="1"/>
</dbReference>
<dbReference type="CDD" id="cd00751">
    <property type="entry name" value="thiolase"/>
    <property type="match status" value="1"/>
</dbReference>
<evidence type="ECO:0000313" key="9">
    <source>
        <dbReference type="Proteomes" id="UP001057998"/>
    </source>
</evidence>
<dbReference type="InterPro" id="IPR020615">
    <property type="entry name" value="Thiolase_acyl_enz_int_AS"/>
</dbReference>
<dbReference type="Gene3D" id="3.40.47.10">
    <property type="match status" value="1"/>
</dbReference>
<evidence type="ECO:0000313" key="8">
    <source>
        <dbReference type="EMBL" id="UTV30115.1"/>
    </source>
</evidence>
<dbReference type="InterPro" id="IPR016039">
    <property type="entry name" value="Thiolase-like"/>
</dbReference>
<dbReference type="InterPro" id="IPR020617">
    <property type="entry name" value="Thiolase_C"/>
</dbReference>
<dbReference type="InterPro" id="IPR020616">
    <property type="entry name" value="Thiolase_N"/>
</dbReference>
<evidence type="ECO:0000256" key="4">
    <source>
        <dbReference type="RuleBase" id="RU003557"/>
    </source>
</evidence>
<evidence type="ECO:0000259" key="6">
    <source>
        <dbReference type="Pfam" id="PF00108"/>
    </source>
</evidence>
<dbReference type="InterPro" id="IPR020610">
    <property type="entry name" value="Thiolase_AS"/>
</dbReference>
<gene>
    <name evidence="8" type="ORF">NNL38_16130</name>
</gene>
<dbReference type="NCBIfam" id="TIGR01930">
    <property type="entry name" value="AcCoA-C-Actrans"/>
    <property type="match status" value="1"/>
</dbReference>
<dbReference type="PANTHER" id="PTHR18919">
    <property type="entry name" value="ACETYL-COA C-ACYLTRANSFERASE"/>
    <property type="match status" value="1"/>
</dbReference>